<dbReference type="RefSeq" id="WP_011773906.1">
    <property type="nucleotide sequence ID" value="NC_008711.1"/>
</dbReference>
<dbReference type="AlphaFoldDB" id="A1R3Z7"/>
<dbReference type="HOGENOM" id="CLU_1966010_0_0_11"/>
<organism evidence="1 2">
    <name type="scientific">Paenarthrobacter aurescens (strain TC1)</name>
    <dbReference type="NCBI Taxonomy" id="290340"/>
    <lineage>
        <taxon>Bacteria</taxon>
        <taxon>Bacillati</taxon>
        <taxon>Actinomycetota</taxon>
        <taxon>Actinomycetes</taxon>
        <taxon>Micrococcales</taxon>
        <taxon>Micrococcaceae</taxon>
        <taxon>Paenarthrobacter</taxon>
    </lineage>
</organism>
<keyword evidence="2" id="KW-1185">Reference proteome</keyword>
<evidence type="ECO:0000313" key="1">
    <source>
        <dbReference type="EMBL" id="ABM07512.1"/>
    </source>
</evidence>
<reference evidence="1 2" key="1">
    <citation type="journal article" date="2006" name="PLoS Genet.">
        <title>Secrets of soil survival revealed by the genome sequence of Arthrobacter aurescens TC1.</title>
        <authorList>
            <person name="Mongodin E.F."/>
            <person name="Shapir N."/>
            <person name="Daugherty S.C."/>
            <person name="DeBoy R.T."/>
            <person name="Emerson J.B."/>
            <person name="Shvartzbeyn A."/>
            <person name="Radune D."/>
            <person name="Vamathevan J."/>
            <person name="Riggs F."/>
            <person name="Grinberg V."/>
            <person name="Khouri H."/>
            <person name="Wackett L.P."/>
            <person name="Nelson K.E."/>
            <person name="Sadowsky M.J."/>
        </authorList>
    </citation>
    <scope>NUCLEOTIDE SEQUENCE [LARGE SCALE GENOMIC DNA]</scope>
    <source>
        <strain evidence="1 2">TC1</strain>
    </source>
</reference>
<accession>A1R3Z7</accession>
<sequence>MVRDAHPRHAAVVRVTLGQGPAQQFDVERLHLDFRADLGELIGAVAACVTLIFVVRATRHSGQAVTEAQRMLVLEGDRDERAVALEERRQASQVAFWPPRLEGKSGNETLVPEIRATAKILPGPLRL</sequence>
<dbReference type="KEGG" id="aau:AAur_1173"/>
<dbReference type="OrthoDB" id="4966302at2"/>
<gene>
    <name evidence="1" type="ordered locus">AAur_1173</name>
</gene>
<evidence type="ECO:0000313" key="2">
    <source>
        <dbReference type="Proteomes" id="UP000000637"/>
    </source>
</evidence>
<dbReference type="Proteomes" id="UP000000637">
    <property type="component" value="Chromosome"/>
</dbReference>
<proteinExistence type="predicted"/>
<protein>
    <submittedName>
        <fullName evidence="1">Uncharacterized protein</fullName>
    </submittedName>
</protein>
<dbReference type="EMBL" id="CP000474">
    <property type="protein sequence ID" value="ABM07512.1"/>
    <property type="molecule type" value="Genomic_DNA"/>
</dbReference>
<dbReference type="STRING" id="290340.AAur_1173"/>
<name>A1R3Z7_PAEAT</name>